<proteinExistence type="predicted"/>
<evidence type="ECO:0000313" key="3">
    <source>
        <dbReference type="Proteomes" id="UP000320762"/>
    </source>
</evidence>
<dbReference type="EMBL" id="VDMD01000011">
    <property type="protein sequence ID" value="TRM62843.1"/>
    <property type="molecule type" value="Genomic_DNA"/>
</dbReference>
<feature type="coiled-coil region" evidence="1">
    <location>
        <begin position="33"/>
        <end position="60"/>
    </location>
</feature>
<feature type="non-terminal residue" evidence="2">
    <location>
        <position position="509"/>
    </location>
</feature>
<feature type="non-terminal residue" evidence="2">
    <location>
        <position position="1"/>
    </location>
</feature>
<gene>
    <name evidence="2" type="ORF">BD626DRAFT_375224</name>
</gene>
<evidence type="ECO:0000313" key="2">
    <source>
        <dbReference type="EMBL" id="TRM62843.1"/>
    </source>
</evidence>
<protein>
    <recommendedName>
        <fullName evidence="4">F-box domain-containing protein</fullName>
    </recommendedName>
</protein>
<evidence type="ECO:0000256" key="1">
    <source>
        <dbReference type="SAM" id="Coils"/>
    </source>
</evidence>
<name>A0A550CDG8_9AGAR</name>
<keyword evidence="3" id="KW-1185">Reference proteome</keyword>
<evidence type="ECO:0008006" key="4">
    <source>
        <dbReference type="Google" id="ProtNLM"/>
    </source>
</evidence>
<dbReference type="AlphaFoldDB" id="A0A550CDG8"/>
<dbReference type="Proteomes" id="UP000320762">
    <property type="component" value="Unassembled WGS sequence"/>
</dbReference>
<dbReference type="OrthoDB" id="2269034at2759"/>
<organism evidence="2 3">
    <name type="scientific">Schizophyllum amplum</name>
    <dbReference type="NCBI Taxonomy" id="97359"/>
    <lineage>
        <taxon>Eukaryota</taxon>
        <taxon>Fungi</taxon>
        <taxon>Dikarya</taxon>
        <taxon>Basidiomycota</taxon>
        <taxon>Agaricomycotina</taxon>
        <taxon>Agaricomycetes</taxon>
        <taxon>Agaricomycetidae</taxon>
        <taxon>Agaricales</taxon>
        <taxon>Schizophyllaceae</taxon>
        <taxon>Schizophyllum</taxon>
    </lineage>
</organism>
<accession>A0A550CDG8</accession>
<keyword evidence="1" id="KW-0175">Coiled coil</keyword>
<comment type="caution">
    <text evidence="2">The sequence shown here is derived from an EMBL/GenBank/DDBJ whole genome shotgun (WGS) entry which is preliminary data.</text>
</comment>
<sequence>DAPDLDVLRSGYLPSVSEDAALASNIATIDILLATIDTELGTLEERLEALRRDRTRLMGDKQAMQCLRAPIRRLPVELLRPIIREALPPKWYIAPCGSVRLPLAETCLRLRTIAHATPELWSTLVLPDIYKHRARTYFVEASERYVERANGMPLELLQSNFDSNYRRWDDDDSWLNAQMERLTNMQLLRSIDWYLPATALKESSISAPLLERARLVIPRGTYAPKTLSRSFFTFNAPELRSLMLTRWLAPSCVVAPWSQLISLTLATDTMGDDDLRAVRLCTALRSLHLNIRRYPAINRDSPAVHLGSLRELALNEWGHIVCPYILAPHLTVLSTDHGNYEDSDPEWYSICVEKMLQRHPLQDGHSLQFLTMRVANSVDVLRDTLAVLRCAPTIKHLALIYARLYDKLDSDDGSLLRTLVQDPDVVPLLEHLTIDIGTYGTSDADIVRKLALSRWGDGEGRRRGHLTLRARCRANAVNYFVKACHCATRAGTWQSDLQAHGILVEQPSC</sequence>
<reference evidence="2 3" key="1">
    <citation type="journal article" date="2019" name="New Phytol.">
        <title>Comparative genomics reveals unique wood-decay strategies and fruiting body development in the Schizophyllaceae.</title>
        <authorList>
            <person name="Almasi E."/>
            <person name="Sahu N."/>
            <person name="Krizsan K."/>
            <person name="Balint B."/>
            <person name="Kovacs G.M."/>
            <person name="Kiss B."/>
            <person name="Cseklye J."/>
            <person name="Drula E."/>
            <person name="Henrissat B."/>
            <person name="Nagy I."/>
            <person name="Chovatia M."/>
            <person name="Adam C."/>
            <person name="LaButti K."/>
            <person name="Lipzen A."/>
            <person name="Riley R."/>
            <person name="Grigoriev I.V."/>
            <person name="Nagy L.G."/>
        </authorList>
    </citation>
    <scope>NUCLEOTIDE SEQUENCE [LARGE SCALE GENOMIC DNA]</scope>
    <source>
        <strain evidence="2 3">NL-1724</strain>
    </source>
</reference>